<sequence length="52" mass="6247">MIDLLAETTVDSMRISITYQRQLMYYFAELILGTRKKRFGTYLRENVDVKVR</sequence>
<reference evidence="1" key="1">
    <citation type="submission" date="2020-09" db="EMBL/GenBank/DDBJ databases">
        <title>Genomic insights into the novelty and pathogenicity of a unique biofilm-forming Enterococcus sp. bacteria (Enterococcus lacertideformus) identified in reptiles.</title>
        <authorList>
            <person name="Agius J.E."/>
            <person name="Phalen D.N."/>
            <person name="Rose K."/>
            <person name="Eden J.-S."/>
        </authorList>
    </citation>
    <scope>NUCLEOTIDE SEQUENCE</scope>
    <source>
        <strain evidence="1">PHRS 0518</strain>
    </source>
</reference>
<dbReference type="EMBL" id="JADAKE010000004">
    <property type="protein sequence ID" value="MBF8807260.1"/>
    <property type="molecule type" value="Genomic_DNA"/>
</dbReference>
<organism evidence="1 2">
    <name type="scientific">Enterococcus lacertideformus</name>
    <dbReference type="NCBI Taxonomy" id="2771493"/>
    <lineage>
        <taxon>Bacteria</taxon>
        <taxon>Bacillati</taxon>
        <taxon>Bacillota</taxon>
        <taxon>Bacilli</taxon>
        <taxon>Lactobacillales</taxon>
        <taxon>Enterococcaceae</taxon>
        <taxon>Enterococcus</taxon>
    </lineage>
</organism>
<comment type="caution">
    <text evidence="1">The sequence shown here is derived from an EMBL/GenBank/DDBJ whole genome shotgun (WGS) entry which is preliminary data.</text>
</comment>
<evidence type="ECO:0000313" key="2">
    <source>
        <dbReference type="Proteomes" id="UP000637757"/>
    </source>
</evidence>
<evidence type="ECO:0000313" key="1">
    <source>
        <dbReference type="EMBL" id="MBF8807260.1"/>
    </source>
</evidence>
<accession>A0A931AYM9</accession>
<gene>
    <name evidence="1" type="ORF">IC227_01130</name>
</gene>
<dbReference type="AlphaFoldDB" id="A0A931AYM9"/>
<name>A0A931AYM9_9ENTE</name>
<dbReference type="Proteomes" id="UP000637757">
    <property type="component" value="Unassembled WGS sequence"/>
</dbReference>
<proteinExistence type="predicted"/>
<protein>
    <submittedName>
        <fullName evidence="1">Uncharacterized protein</fullName>
    </submittedName>
</protein>
<keyword evidence="2" id="KW-1185">Reference proteome</keyword>